<dbReference type="GO" id="GO:0000160">
    <property type="term" value="P:phosphorelay signal transduction system"/>
    <property type="evidence" value="ECO:0007669"/>
    <property type="project" value="InterPro"/>
</dbReference>
<evidence type="ECO:0000313" key="6">
    <source>
        <dbReference type="EMBL" id="SPF49510.1"/>
    </source>
</evidence>
<dbReference type="GO" id="GO:0043856">
    <property type="term" value="F:anti-sigma factor antagonist activity"/>
    <property type="evidence" value="ECO:0007669"/>
    <property type="project" value="InterPro"/>
</dbReference>
<dbReference type="AlphaFoldDB" id="A0A2U3LCF4"/>
<dbReference type="InterPro" id="IPR003658">
    <property type="entry name" value="Anti-sigma_ant"/>
</dbReference>
<name>A0A2U3LCF4_9BACT</name>
<dbReference type="Gene3D" id="3.30.750.24">
    <property type="entry name" value="STAS domain"/>
    <property type="match status" value="1"/>
</dbReference>
<dbReference type="PANTHER" id="PTHR33495">
    <property type="entry name" value="ANTI-SIGMA FACTOR ANTAGONIST TM_1081-RELATED-RELATED"/>
    <property type="match status" value="1"/>
</dbReference>
<evidence type="ECO:0000256" key="1">
    <source>
        <dbReference type="ARBA" id="ARBA00009013"/>
    </source>
</evidence>
<dbReference type="CDD" id="cd07043">
    <property type="entry name" value="STAS_anti-anti-sigma_factors"/>
    <property type="match status" value="1"/>
</dbReference>
<dbReference type="InterPro" id="IPR036513">
    <property type="entry name" value="STAS_dom_sf"/>
</dbReference>
<dbReference type="SUPFAM" id="SSF52172">
    <property type="entry name" value="CheY-like"/>
    <property type="match status" value="1"/>
</dbReference>
<evidence type="ECO:0000259" key="4">
    <source>
        <dbReference type="PROSITE" id="PS50110"/>
    </source>
</evidence>
<evidence type="ECO:0000256" key="2">
    <source>
        <dbReference type="PROSITE-ProRule" id="PRU00169"/>
    </source>
</evidence>
<dbReference type="Proteomes" id="UP000238701">
    <property type="component" value="Unassembled WGS sequence"/>
</dbReference>
<gene>
    <name evidence="6" type="ORF">SBA1_910058</name>
</gene>
<comment type="similarity">
    <text evidence="1 3">Belongs to the anti-sigma-factor antagonist family.</text>
</comment>
<evidence type="ECO:0000313" key="7">
    <source>
        <dbReference type="Proteomes" id="UP000238701"/>
    </source>
</evidence>
<organism evidence="6 7">
    <name type="scientific">Candidatus Sulfotelmatobacter kueseliae</name>
    <dbReference type="NCBI Taxonomy" id="2042962"/>
    <lineage>
        <taxon>Bacteria</taxon>
        <taxon>Pseudomonadati</taxon>
        <taxon>Acidobacteriota</taxon>
        <taxon>Terriglobia</taxon>
        <taxon>Terriglobales</taxon>
        <taxon>Candidatus Korobacteraceae</taxon>
        <taxon>Candidatus Sulfotelmatobacter</taxon>
    </lineage>
</organism>
<feature type="domain" description="Response regulatory" evidence="4">
    <location>
        <begin position="128"/>
        <end position="231"/>
    </location>
</feature>
<reference evidence="7" key="1">
    <citation type="submission" date="2018-02" db="EMBL/GenBank/DDBJ databases">
        <authorList>
            <person name="Hausmann B."/>
        </authorList>
    </citation>
    <scope>NUCLEOTIDE SEQUENCE [LARGE SCALE GENOMIC DNA]</scope>
    <source>
        <strain evidence="7">Peat soil MAG SbA1</strain>
    </source>
</reference>
<dbReference type="NCBIfam" id="TIGR00377">
    <property type="entry name" value="ant_ant_sig"/>
    <property type="match status" value="1"/>
</dbReference>
<dbReference type="CDD" id="cd00156">
    <property type="entry name" value="REC"/>
    <property type="match status" value="1"/>
</dbReference>
<comment type="caution">
    <text evidence="2">Lacks conserved residue(s) required for the propagation of feature annotation.</text>
</comment>
<dbReference type="InterPro" id="IPR011006">
    <property type="entry name" value="CheY-like_superfamily"/>
</dbReference>
<sequence length="231" mass="25272">MKLSLETRDVGRVTIVRCQGRIVAGGESEALRAHVAWLLRDRRSIVLHLGEVVFIDSSGLGTMVRTLTSTRQARGDLKLCDVPEHIHKVLQLSHLSKLFDSHASEDHAVAAFYRAPAEAEQPVAKGRSVLCVDRSADVVTYIRELLRRGGYDVHTSNNLRDALILMRVSRFDLLLVSTDMTASPATEKSFREACAGVPVIELGTEFSTLEAGQATAELMEKIAARLQPGAA</sequence>
<dbReference type="PROSITE" id="PS50801">
    <property type="entry name" value="STAS"/>
    <property type="match status" value="1"/>
</dbReference>
<dbReference type="PROSITE" id="PS50110">
    <property type="entry name" value="RESPONSE_REGULATORY"/>
    <property type="match status" value="1"/>
</dbReference>
<dbReference type="Pfam" id="PF01740">
    <property type="entry name" value="STAS"/>
    <property type="match status" value="1"/>
</dbReference>
<evidence type="ECO:0000259" key="5">
    <source>
        <dbReference type="PROSITE" id="PS50801"/>
    </source>
</evidence>
<proteinExistence type="inferred from homology"/>
<evidence type="ECO:0000256" key="3">
    <source>
        <dbReference type="RuleBase" id="RU003749"/>
    </source>
</evidence>
<feature type="domain" description="STAS" evidence="5">
    <location>
        <begin position="3"/>
        <end position="112"/>
    </location>
</feature>
<protein>
    <recommendedName>
        <fullName evidence="3">Anti-sigma factor antagonist</fullName>
    </recommendedName>
</protein>
<dbReference type="Gene3D" id="3.40.50.2300">
    <property type="match status" value="1"/>
</dbReference>
<dbReference type="InterPro" id="IPR001789">
    <property type="entry name" value="Sig_transdc_resp-reg_receiver"/>
</dbReference>
<dbReference type="SUPFAM" id="SSF52091">
    <property type="entry name" value="SpoIIaa-like"/>
    <property type="match status" value="1"/>
</dbReference>
<dbReference type="PANTHER" id="PTHR33495:SF2">
    <property type="entry name" value="ANTI-SIGMA FACTOR ANTAGONIST TM_1081-RELATED"/>
    <property type="match status" value="1"/>
</dbReference>
<dbReference type="EMBL" id="OMOD01000190">
    <property type="protein sequence ID" value="SPF49510.1"/>
    <property type="molecule type" value="Genomic_DNA"/>
</dbReference>
<accession>A0A2U3LCF4</accession>
<dbReference type="InterPro" id="IPR002645">
    <property type="entry name" value="STAS_dom"/>
</dbReference>